<accession>A0A9X1VU36</accession>
<proteinExistence type="predicted"/>
<evidence type="ECO:0000259" key="1">
    <source>
        <dbReference type="Pfam" id="PF06056"/>
    </source>
</evidence>
<protein>
    <recommendedName>
        <fullName evidence="1">Terminase ATPase subunit N-terminal domain-containing protein</fullName>
    </recommendedName>
</protein>
<sequence length="164" mass="19378">MAKTQERILAKELFFQFKLQKEIARIVGVQEKTIGDWIKKYSWKKERDARFNGTKNQIQQIKKLIGILTEERINLIREIEDSKHLNNTEETKQLQKRANEIADEVSKYNKTLLTLDKENRISLAVYLDVMESLFKAIQLYSPKLYMELLTFQEEHLSEISSKLG</sequence>
<dbReference type="Proteomes" id="UP001139369">
    <property type="component" value="Unassembled WGS sequence"/>
</dbReference>
<dbReference type="Pfam" id="PF06056">
    <property type="entry name" value="Terminase_5"/>
    <property type="match status" value="1"/>
</dbReference>
<name>A0A9X1VU36_9FLAO</name>
<dbReference type="EMBL" id="JAKQYM010000007">
    <property type="protein sequence ID" value="MCI2229576.1"/>
    <property type="molecule type" value="Genomic_DNA"/>
</dbReference>
<dbReference type="InterPro" id="IPR010332">
    <property type="entry name" value="ATPase_terminase-su_N"/>
</dbReference>
<comment type="caution">
    <text evidence="2">The sequence shown here is derived from an EMBL/GenBank/DDBJ whole genome shotgun (WGS) entry which is preliminary data.</text>
</comment>
<evidence type="ECO:0000313" key="3">
    <source>
        <dbReference type="Proteomes" id="UP001139369"/>
    </source>
</evidence>
<gene>
    <name evidence="2" type="ORF">MC378_10390</name>
</gene>
<reference evidence="2" key="1">
    <citation type="submission" date="2022-02" db="EMBL/GenBank/DDBJ databases">
        <title>Polaribacter sp. MSW13, isolated from seawater.</title>
        <authorList>
            <person name="Kristyanto S."/>
            <person name="Jung J."/>
            <person name="Jeon C.O."/>
        </authorList>
    </citation>
    <scope>NUCLEOTIDE SEQUENCE</scope>
    <source>
        <strain evidence="2">MSW13</strain>
    </source>
</reference>
<feature type="domain" description="Terminase ATPase subunit N-terminal" evidence="1">
    <location>
        <begin position="7"/>
        <end position="45"/>
    </location>
</feature>
<organism evidence="2 3">
    <name type="scientific">Polaribacter marinus</name>
    <dbReference type="NCBI Taxonomy" id="2916838"/>
    <lineage>
        <taxon>Bacteria</taxon>
        <taxon>Pseudomonadati</taxon>
        <taxon>Bacteroidota</taxon>
        <taxon>Flavobacteriia</taxon>
        <taxon>Flavobacteriales</taxon>
        <taxon>Flavobacteriaceae</taxon>
    </lineage>
</organism>
<keyword evidence="3" id="KW-1185">Reference proteome</keyword>
<dbReference type="AlphaFoldDB" id="A0A9X1VU36"/>
<dbReference type="RefSeq" id="WP_242178702.1">
    <property type="nucleotide sequence ID" value="NZ_JAKQYM010000007.1"/>
</dbReference>
<evidence type="ECO:0000313" key="2">
    <source>
        <dbReference type="EMBL" id="MCI2229576.1"/>
    </source>
</evidence>